<reference evidence="1" key="2">
    <citation type="submission" date="2025-09" db="UniProtKB">
        <authorList>
            <consortium name="Ensembl"/>
        </authorList>
    </citation>
    <scope>IDENTIFICATION</scope>
</reference>
<name>A0A3B4BD70_9GOBI</name>
<protein>
    <submittedName>
        <fullName evidence="1">Uncharacterized protein</fullName>
    </submittedName>
</protein>
<evidence type="ECO:0000313" key="1">
    <source>
        <dbReference type="Ensembl" id="ENSPMGP00000027483.1"/>
    </source>
</evidence>
<reference evidence="1" key="1">
    <citation type="submission" date="2025-08" db="UniProtKB">
        <authorList>
            <consortium name="Ensembl"/>
        </authorList>
    </citation>
    <scope>IDENTIFICATION</scope>
</reference>
<accession>A0A3B4BD70</accession>
<sequence length="73" mass="8648">DTDKCDVKSIKINKSKHYIKYKVHCCPFFPEGIIRKRYCTSLCFYSYKEQDSQILQPAPLLHDVKKLLPSFHL</sequence>
<dbReference type="AlphaFoldDB" id="A0A3B4BD70"/>
<dbReference type="Proteomes" id="UP000261520">
    <property type="component" value="Unplaced"/>
</dbReference>
<dbReference type="Ensembl" id="ENSPMGT00000029278.1">
    <property type="protein sequence ID" value="ENSPMGP00000027483.1"/>
    <property type="gene ID" value="ENSPMGG00000022178.1"/>
</dbReference>
<keyword evidence="2" id="KW-1185">Reference proteome</keyword>
<proteinExistence type="predicted"/>
<evidence type="ECO:0000313" key="2">
    <source>
        <dbReference type="Proteomes" id="UP000261520"/>
    </source>
</evidence>
<organism evidence="1 2">
    <name type="scientific">Periophthalmus magnuspinnatus</name>
    <dbReference type="NCBI Taxonomy" id="409849"/>
    <lineage>
        <taxon>Eukaryota</taxon>
        <taxon>Metazoa</taxon>
        <taxon>Chordata</taxon>
        <taxon>Craniata</taxon>
        <taxon>Vertebrata</taxon>
        <taxon>Euteleostomi</taxon>
        <taxon>Actinopterygii</taxon>
        <taxon>Neopterygii</taxon>
        <taxon>Teleostei</taxon>
        <taxon>Neoteleostei</taxon>
        <taxon>Acanthomorphata</taxon>
        <taxon>Gobiaria</taxon>
        <taxon>Gobiiformes</taxon>
        <taxon>Gobioidei</taxon>
        <taxon>Gobiidae</taxon>
        <taxon>Oxudercinae</taxon>
        <taxon>Periophthalmus</taxon>
    </lineage>
</organism>